<comment type="caution">
    <text evidence="2">The sequence shown here is derived from an EMBL/GenBank/DDBJ whole genome shotgun (WGS) entry which is preliminary data.</text>
</comment>
<dbReference type="AlphaFoldDB" id="A0A263D6X9"/>
<protein>
    <submittedName>
        <fullName evidence="2">Uncharacterized protein</fullName>
    </submittedName>
</protein>
<accession>A0A263D6X9</accession>
<evidence type="ECO:0000256" key="1">
    <source>
        <dbReference type="SAM" id="MobiDB-lite"/>
    </source>
</evidence>
<dbReference type="OrthoDB" id="6397760at2"/>
<reference evidence="2 3" key="1">
    <citation type="submission" date="2017-07" db="EMBL/GenBank/DDBJ databases">
        <title>Amycolatopsis antarcticus sp. nov., isolated from the surface of an Antarcticus brown macroalga.</title>
        <authorList>
            <person name="Wang J."/>
            <person name="Leiva S."/>
            <person name="Huang J."/>
            <person name="Huang Y."/>
        </authorList>
    </citation>
    <scope>NUCLEOTIDE SEQUENCE [LARGE SCALE GENOMIC DNA]</scope>
    <source>
        <strain evidence="2 3">AU-G6</strain>
    </source>
</reference>
<dbReference type="Proteomes" id="UP000242444">
    <property type="component" value="Unassembled WGS sequence"/>
</dbReference>
<organism evidence="2 3">
    <name type="scientific">Amycolatopsis antarctica</name>
    <dbReference type="NCBI Taxonomy" id="1854586"/>
    <lineage>
        <taxon>Bacteria</taxon>
        <taxon>Bacillati</taxon>
        <taxon>Actinomycetota</taxon>
        <taxon>Actinomycetes</taxon>
        <taxon>Pseudonocardiales</taxon>
        <taxon>Pseudonocardiaceae</taxon>
        <taxon>Amycolatopsis</taxon>
    </lineage>
</organism>
<evidence type="ECO:0000313" key="2">
    <source>
        <dbReference type="EMBL" id="OZM73165.1"/>
    </source>
</evidence>
<keyword evidence="3" id="KW-1185">Reference proteome</keyword>
<evidence type="ECO:0000313" key="3">
    <source>
        <dbReference type="Proteomes" id="UP000242444"/>
    </source>
</evidence>
<feature type="region of interest" description="Disordered" evidence="1">
    <location>
        <begin position="39"/>
        <end position="63"/>
    </location>
</feature>
<dbReference type="RefSeq" id="WP_094862367.1">
    <property type="nucleotide sequence ID" value="NZ_NKYE01000005.1"/>
</dbReference>
<name>A0A263D6X9_9PSEU</name>
<dbReference type="InParanoid" id="A0A263D6X9"/>
<feature type="compositionally biased region" description="Basic and acidic residues" evidence="1">
    <location>
        <begin position="54"/>
        <end position="63"/>
    </location>
</feature>
<sequence>MTETAALPCGYLFDERTKPLFVLTGPDSFSGAEDLAYSLRQRGGPSSSGRPRAAVRDRSGSAS</sequence>
<proteinExistence type="predicted"/>
<dbReference type="EMBL" id="NKYE01000005">
    <property type="protein sequence ID" value="OZM73165.1"/>
    <property type="molecule type" value="Genomic_DNA"/>
</dbReference>
<gene>
    <name evidence="2" type="ORF">CFN78_09805</name>
</gene>